<dbReference type="GO" id="GO:0005509">
    <property type="term" value="F:calcium ion binding"/>
    <property type="evidence" value="ECO:0007669"/>
    <property type="project" value="InterPro"/>
</dbReference>
<evidence type="ECO:0000256" key="1">
    <source>
        <dbReference type="ARBA" id="ARBA00004370"/>
    </source>
</evidence>
<organism evidence="10 11">
    <name type="scientific">Chitinophaga agrisoli</name>
    <dbReference type="NCBI Taxonomy" id="2607653"/>
    <lineage>
        <taxon>Bacteria</taxon>
        <taxon>Pseudomonadati</taxon>
        <taxon>Bacteroidota</taxon>
        <taxon>Chitinophagia</taxon>
        <taxon>Chitinophagales</taxon>
        <taxon>Chitinophagaceae</taxon>
        <taxon>Chitinophaga</taxon>
    </lineage>
</organism>
<feature type="region of interest" description="Disordered" evidence="8">
    <location>
        <begin position="1333"/>
        <end position="1355"/>
    </location>
</feature>
<comment type="subcellular location">
    <subcellularLocation>
        <location evidence="1">Membrane</location>
    </subcellularLocation>
</comment>
<keyword evidence="6" id="KW-1133">Transmembrane helix</keyword>
<dbReference type="NCBIfam" id="NF012211">
    <property type="entry name" value="tand_rpt_95"/>
    <property type="match status" value="18"/>
</dbReference>
<dbReference type="EMBL" id="VUOC01000002">
    <property type="protein sequence ID" value="KAA2242646.1"/>
    <property type="molecule type" value="Genomic_DNA"/>
</dbReference>
<dbReference type="Proteomes" id="UP000324611">
    <property type="component" value="Unassembled WGS sequence"/>
</dbReference>
<feature type="region of interest" description="Disordered" evidence="8">
    <location>
        <begin position="1244"/>
        <end position="1264"/>
    </location>
</feature>
<keyword evidence="11" id="KW-1185">Reference proteome</keyword>
<evidence type="ECO:0000256" key="6">
    <source>
        <dbReference type="ARBA" id="ARBA00022989"/>
    </source>
</evidence>
<comment type="caution">
    <text evidence="10">The sequence shown here is derived from an EMBL/GenBank/DDBJ whole genome shotgun (WGS) entry which is preliminary data.</text>
</comment>
<feature type="region of interest" description="Disordered" evidence="8">
    <location>
        <begin position="1151"/>
        <end position="1172"/>
    </location>
</feature>
<feature type="compositionally biased region" description="Low complexity" evidence="8">
    <location>
        <begin position="1712"/>
        <end position="1721"/>
    </location>
</feature>
<dbReference type="GO" id="GO:0007156">
    <property type="term" value="P:homophilic cell adhesion via plasma membrane adhesion molecules"/>
    <property type="evidence" value="ECO:0007669"/>
    <property type="project" value="InterPro"/>
</dbReference>
<dbReference type="Gene3D" id="2.60.40.3440">
    <property type="match status" value="16"/>
</dbReference>
<feature type="region of interest" description="Disordered" evidence="8">
    <location>
        <begin position="1516"/>
        <end position="1537"/>
    </location>
</feature>
<feature type="region of interest" description="Disordered" evidence="8">
    <location>
        <begin position="1607"/>
        <end position="1630"/>
    </location>
</feature>
<feature type="region of interest" description="Disordered" evidence="8">
    <location>
        <begin position="1424"/>
        <end position="1448"/>
    </location>
</feature>
<feature type="compositionally biased region" description="Low complexity" evidence="8">
    <location>
        <begin position="1800"/>
        <end position="1812"/>
    </location>
</feature>
<evidence type="ECO:0000256" key="7">
    <source>
        <dbReference type="ARBA" id="ARBA00023136"/>
    </source>
</evidence>
<dbReference type="GO" id="GO:0005911">
    <property type="term" value="C:cell-cell junction"/>
    <property type="evidence" value="ECO:0007669"/>
    <property type="project" value="TreeGrafter"/>
</dbReference>
<dbReference type="InterPro" id="IPR010221">
    <property type="entry name" value="VCBS_dom"/>
</dbReference>
<evidence type="ECO:0000256" key="3">
    <source>
        <dbReference type="ARBA" id="ARBA00022737"/>
    </source>
</evidence>
<feature type="region of interest" description="Disordered" evidence="8">
    <location>
        <begin position="1698"/>
        <end position="1721"/>
    </location>
</feature>
<feature type="non-terminal residue" evidence="10">
    <location>
        <position position="2711"/>
    </location>
</feature>
<dbReference type="InterPro" id="IPR050971">
    <property type="entry name" value="Cadherin-domain_protein"/>
</dbReference>
<keyword evidence="3" id="KW-0677">Repeat</keyword>
<evidence type="ECO:0000256" key="5">
    <source>
        <dbReference type="ARBA" id="ARBA00022889"/>
    </source>
</evidence>
<evidence type="ECO:0000256" key="4">
    <source>
        <dbReference type="ARBA" id="ARBA00022837"/>
    </source>
</evidence>
<reference evidence="10 11" key="1">
    <citation type="submission" date="2019-09" db="EMBL/GenBank/DDBJ databases">
        <title>Chitinophaga ginsengihumi sp. nov., isolated from soil of ginseng rhizosphere.</title>
        <authorList>
            <person name="Lee J."/>
        </authorList>
    </citation>
    <scope>NUCLEOTIDE SEQUENCE [LARGE SCALE GENOMIC DNA]</scope>
    <source>
        <strain evidence="10 11">BN140078</strain>
    </source>
</reference>
<evidence type="ECO:0000313" key="10">
    <source>
        <dbReference type="EMBL" id="KAA2242646.1"/>
    </source>
</evidence>
<accession>A0A5B2VWS4</accession>
<evidence type="ECO:0000256" key="8">
    <source>
        <dbReference type="SAM" id="MobiDB-lite"/>
    </source>
</evidence>
<feature type="region of interest" description="Disordered" evidence="8">
    <location>
        <begin position="1789"/>
        <end position="1812"/>
    </location>
</feature>
<evidence type="ECO:0000313" key="11">
    <source>
        <dbReference type="Proteomes" id="UP000324611"/>
    </source>
</evidence>
<name>A0A5B2VWS4_9BACT</name>
<keyword evidence="2" id="KW-0812">Transmembrane</keyword>
<feature type="region of interest" description="Disordered" evidence="8">
    <location>
        <begin position="1880"/>
        <end position="1903"/>
    </location>
</feature>
<feature type="region of interest" description="Disordered" evidence="8">
    <location>
        <begin position="2242"/>
        <end position="2267"/>
    </location>
</feature>
<dbReference type="NCBIfam" id="TIGR01965">
    <property type="entry name" value="VCBS_repeat"/>
    <property type="match status" value="2"/>
</dbReference>
<sequence length="2711" mass="275484">MKISIVRSLLSISLIFSSLLVFGQMPFSPCSPSGGKKADLLGVESKYRAPGAPAPVFNIPAGTRSISVFISSETGLTTGSDNPQGDEDFITINAIIDLSANTSSGYVNYAKNTNTNGSGTNVYGWQKVPLGAPIPAASKVGDATPDLNNVNFSISGSTLTITENVTTTHSSYYLEYLSPYNNSFNLLDPQVKALLHGAGTANTDLVVPIPAGANVISISGKGTNTNATDLNTSSGTEEGYSNLRFTIDLDAGLTDGFITLANGGSVDRRSTYVINNLASSSTMDFLSSAAIAGDYSGKLTSPGAVGVFNPRMYVSGTNLVIKRDANYARDFDDAYVLEFYKRTGQGMSAEFINSDIQIIPKGISSTAGVTRVFTIPPGTSAMYLNETGNACNTDRESNENSIAAYAYIDLTTETATGYFYQQVGLNGAARRDDNFAFKGVPLNNSSSRAHANTVGFKSPSIYDITFSLSADKTQLTVTNKTDLANPDYQILLSMDYYGARPDIAFNTSNITFSKGSNCNTIKANVNVCNPGSGNSSGGMPVCFYHGDPTTDPAAVLVYKGTFDQDIHEGECKTFSYDIDLSSLSSLDVDLTIIINDNGSFVPGGVGHAVGTPFTLASLANQNTGYKECYYDNNLVTKTVNVNNCPIVDLDPDNSSGATGKYNYLNYFNAGSAGAKIADADLNIIDPDGGNIHSATITLTNILNPGNEGLFINGTLPPAFMVTGNGTGAITISGSASQAAYIAAIKMIEYRNSNGAPNTANRIITTTLNDGVETGPASTTTIVMLTNPRINVTGNGTLIADASTTVNTVDGTDFGLTTTGTIAHTFTINNVGTGVINLTGTPKVSRLSGDAGFTITTQPSSSSIIAGGGTDFVVTFNPAGHPVGTYTAVIRIRNNDADPGRADYTFTVSATVNNPPVISNGSVTGIEDNTLAFAGTDFTTHFSDPDGTPLNKIKITSLPLNGSFRLNGTVITVGQEIPAAQLGNISFIPTANWNGSTSFNWQASDGTSYSGGTAQTTIIIQPANDGPQITVPTSIAVTEDVPASLKDISFADIDAGTGAVTVTFSVPNGLVSAVSGAGVTVSGTGSSLVLTGTLADINAFLGSNKVTYSSSQNPPASVVLTVNISDNGNTGGGALQDTKTVLLGITPVNDAPTGTGDTKTTLEDTPVSSTVTGNDVDGDVLTFTKATDPAHGTVVVNPGGTYTYTPAADYNGPDQFTIGISDGHGGSTTVTVNITVTAVNDAPTGTGDTKTTLEDTPVNGNVSGSDVDGDALTFTKATDPAHGTVVVNPGGTYTYTPAANYNGPDQFTIDISDGHGGTTTVTVNITVTAVNDAPTGTGDTKTTPEDTPVTGNVTGTDADGDALTFTKATDPAHGTVVVASNGDYTYTPAADYNGSDQFTIDISDGHGGTTTVTVNITVTAVNDTPTGAGDTKTTPEDTPVSGTVTGTDADGDALTFTKATDPAHGTVVVNPDGTYTYTPAADYNGTDQFTIDISDGHGGTTTVTVNITVTAVNDAPTGTGDAKTTPEDTPVSGTVTGTDADGDALTFTKATDPAHGSVVVASNGDYTYTPAADYNGPDQFTIDISDGHGGTTTVTVNITVTAVNDAPTGTGDTKTTPEDTPVSGTVTGTDADGDALTFTKATDPAHGSVVVAPNGDYTYTPAADYNGPDQFTIDISDGHGGTTTVTVNITVTAVNDAPTGTGDTKTTPEDTPVSGTVTGNDVDGDGLTFTKATDPAHGSVVVASNGDYTYTPAADYNGPDQFTIDISDGHGGTTTVTVNITVTAVNDAPTGTGDTKTTPEDTPVSGTVTGGDVDGDGLTFTKATDPAHGSVVVASNGDYTYTPAADYNGTDQFTIDISDGHGGTTTVTVNITVTAVNDAPTGTGDTKTTPEDTPVSGTVTGSDVDGDGLTFTKATDPAHGSVVVASNGDYTYTPAADYNGPDQFTIDISDGHGGTTTVTVNITVTAVNDAPTGTGDSKTTPEDTPVSGTVTGTDADGDALTFTKATDPAHGSVVVASNGDYTYTPAADYNGTDQFTIDISDGHGGTTTVTVNITVTAVNDVPAGTGDSKTTPEDTPVSGTVTGADADGDALTFTKATDPAHGSVVVASNGDYTYTPATDYNGPDQFTIDISDGHGGTTTVTVNITVTAVNDAPTGTGDTKTTPEDTPVSGTVTGADADGDALTFTKATDPAHGSVVVASNGDYTYTPAADYNGPDQFTIDISDGHGGTTTVTVNITVTAVNDAPTGTGDSKTTPEDTPVSGTVTGSDVDGDGLTFTKAADPTHGSVVVASNGDYTYTPAADYNGPDQFTIDISDGHGGTTTVTVNITVTAVNDAPTGTGDTKTTLEDTPVSGSVNGNDVDGDVLTFTKATDPAHGSVVVASNGDYTYTPAADYTGSDQFTIDISDGHGGTTTVTVNITVTAVNDAPTGTGDTQTTLEDTPVNGNVTGNDADGDALTFTKATDPAHGSVVVASNGDYTYTPAADYNGADQFTIDISDGHGGITTVTVNITVTAVNDAPTGTGDTQTTLEDTPVNGNVTGNDVDGDALTFTKATDPAHGSVVVASNGDYTYTPVADYNGPDQFTIDISDGHGVTTTVTVNITVTSVNDAPTGTGDTKTTPEDTPVSGTVTGTDADGDALTFTKASDPAHGSVVVASNGDYIYTPAADYNGSDQFTIDISDGHGGTTTVTVNITVTAVNDAPTGIGDTQTTLEDT</sequence>
<gene>
    <name evidence="10" type="ORF">F0L74_08930</name>
</gene>
<protein>
    <submittedName>
        <fullName evidence="10">Tandem-95 repeat protein</fullName>
    </submittedName>
</protein>
<dbReference type="Gene3D" id="2.60.40.2810">
    <property type="match status" value="1"/>
</dbReference>
<dbReference type="GO" id="GO:0016020">
    <property type="term" value="C:membrane"/>
    <property type="evidence" value="ECO:0007669"/>
    <property type="project" value="UniProtKB-SubCell"/>
</dbReference>
<reference evidence="10 11" key="2">
    <citation type="submission" date="2019-09" db="EMBL/GenBank/DDBJ databases">
        <authorList>
            <person name="Jin C."/>
        </authorList>
    </citation>
    <scope>NUCLEOTIDE SEQUENCE [LARGE SCALE GENOMIC DNA]</scope>
    <source>
        <strain evidence="10 11">BN140078</strain>
    </source>
</reference>
<keyword evidence="5" id="KW-0130">Cell adhesion</keyword>
<evidence type="ECO:0000256" key="2">
    <source>
        <dbReference type="ARBA" id="ARBA00022692"/>
    </source>
</evidence>
<keyword evidence="4" id="KW-0106">Calcium</keyword>
<proteinExistence type="predicted"/>
<dbReference type="InterPro" id="IPR002126">
    <property type="entry name" value="Cadherin-like_dom"/>
</dbReference>
<evidence type="ECO:0000259" key="9">
    <source>
        <dbReference type="PROSITE" id="PS50268"/>
    </source>
</evidence>
<dbReference type="PANTHER" id="PTHR24025:SF23">
    <property type="entry name" value="NEURAL-CADHERIN"/>
    <property type="match status" value="1"/>
</dbReference>
<dbReference type="Pfam" id="PF17963">
    <property type="entry name" value="Big_9"/>
    <property type="match status" value="18"/>
</dbReference>
<dbReference type="PANTHER" id="PTHR24025">
    <property type="entry name" value="DESMOGLEIN FAMILY MEMBER"/>
    <property type="match status" value="1"/>
</dbReference>
<dbReference type="PROSITE" id="PS50268">
    <property type="entry name" value="CADHERIN_2"/>
    <property type="match status" value="1"/>
</dbReference>
<feature type="region of interest" description="Disordered" evidence="8">
    <location>
        <begin position="1969"/>
        <end position="1993"/>
    </location>
</feature>
<feature type="domain" description="Cadherin" evidence="9">
    <location>
        <begin position="1431"/>
        <end position="1517"/>
    </location>
</feature>
<keyword evidence="7" id="KW-0472">Membrane</keyword>